<dbReference type="InterPro" id="IPR006225">
    <property type="entry name" value="PsdUridine_synth_RluC/D"/>
</dbReference>
<dbReference type="PANTHER" id="PTHR21600">
    <property type="entry name" value="MITOCHONDRIAL RNA PSEUDOURIDINE SYNTHASE"/>
    <property type="match status" value="1"/>
</dbReference>
<dbReference type="AlphaFoldDB" id="A0A1Q2D6U7"/>
<dbReference type="GO" id="GO:0009982">
    <property type="term" value="F:pseudouridine synthase activity"/>
    <property type="evidence" value="ECO:0007669"/>
    <property type="project" value="InterPro"/>
</dbReference>
<dbReference type="RefSeq" id="WP_077276115.1">
    <property type="nucleotide sequence ID" value="NZ_CP019609.1"/>
</dbReference>
<dbReference type="InterPro" id="IPR020103">
    <property type="entry name" value="PsdUridine_synth_cat_dom_sf"/>
</dbReference>
<gene>
    <name evidence="5" type="ORF">BW732_07305</name>
</gene>
<evidence type="ECO:0000313" key="5">
    <source>
        <dbReference type="EMBL" id="AQP54040.1"/>
    </source>
</evidence>
<dbReference type="InterPro" id="IPR006224">
    <property type="entry name" value="PsdUridine_synth_RluA-like_CS"/>
</dbReference>
<dbReference type="InterPro" id="IPR050188">
    <property type="entry name" value="RluA_PseudoU_synthase"/>
</dbReference>
<dbReference type="SUPFAM" id="SSF55120">
    <property type="entry name" value="Pseudouridine synthase"/>
    <property type="match status" value="1"/>
</dbReference>
<organism evidence="5 6">
    <name type="scientific">Vagococcus penaei</name>
    <dbReference type="NCBI Taxonomy" id="633807"/>
    <lineage>
        <taxon>Bacteria</taxon>
        <taxon>Bacillati</taxon>
        <taxon>Bacillota</taxon>
        <taxon>Bacilli</taxon>
        <taxon>Lactobacillales</taxon>
        <taxon>Enterococcaceae</taxon>
        <taxon>Vagococcus</taxon>
    </lineage>
</organism>
<dbReference type="CDD" id="cd02869">
    <property type="entry name" value="PseudoU_synth_RluA_like"/>
    <property type="match status" value="1"/>
</dbReference>
<dbReference type="STRING" id="633807.BW732_07305"/>
<proteinExistence type="inferred from homology"/>
<dbReference type="EC" id="5.4.99.-" evidence="4"/>
<dbReference type="NCBIfam" id="TIGR00005">
    <property type="entry name" value="rluA_subfam"/>
    <property type="match status" value="1"/>
</dbReference>
<evidence type="ECO:0000256" key="1">
    <source>
        <dbReference type="ARBA" id="ARBA00000073"/>
    </source>
</evidence>
<evidence type="ECO:0000256" key="3">
    <source>
        <dbReference type="ARBA" id="ARBA00023235"/>
    </source>
</evidence>
<dbReference type="PROSITE" id="PS01129">
    <property type="entry name" value="PSI_RLU"/>
    <property type="match status" value="1"/>
</dbReference>
<dbReference type="Pfam" id="PF00849">
    <property type="entry name" value="PseudoU_synth_2"/>
    <property type="match status" value="1"/>
</dbReference>
<evidence type="ECO:0000256" key="4">
    <source>
        <dbReference type="RuleBase" id="RU362028"/>
    </source>
</evidence>
<keyword evidence="3 4" id="KW-0413">Isomerase</keyword>
<dbReference type="InterPro" id="IPR006145">
    <property type="entry name" value="PsdUridine_synth_RsuA/RluA"/>
</dbReference>
<evidence type="ECO:0000256" key="2">
    <source>
        <dbReference type="ARBA" id="ARBA00010876"/>
    </source>
</evidence>
<dbReference type="OrthoDB" id="9773999at2"/>
<dbReference type="EMBL" id="CP019609">
    <property type="protein sequence ID" value="AQP54040.1"/>
    <property type="molecule type" value="Genomic_DNA"/>
</dbReference>
<keyword evidence="6" id="KW-1185">Reference proteome</keyword>
<dbReference type="GO" id="GO:0003723">
    <property type="term" value="F:RNA binding"/>
    <property type="evidence" value="ECO:0007669"/>
    <property type="project" value="InterPro"/>
</dbReference>
<protein>
    <recommendedName>
        <fullName evidence="4">Pseudouridine synthase</fullName>
        <ecNumber evidence="4">5.4.99.-</ecNumber>
    </recommendedName>
</protein>
<comment type="function">
    <text evidence="4">Responsible for synthesis of pseudouridine from uracil.</text>
</comment>
<comment type="similarity">
    <text evidence="2 4">Belongs to the pseudouridine synthase RluA family.</text>
</comment>
<name>A0A1Q2D6U7_9ENTE</name>
<dbReference type="GO" id="GO:0000455">
    <property type="term" value="P:enzyme-directed rRNA pseudouridine synthesis"/>
    <property type="evidence" value="ECO:0007669"/>
    <property type="project" value="TreeGrafter"/>
</dbReference>
<dbReference type="Gene3D" id="3.30.2350.10">
    <property type="entry name" value="Pseudouridine synthase"/>
    <property type="match status" value="1"/>
</dbReference>
<dbReference type="GO" id="GO:0140098">
    <property type="term" value="F:catalytic activity, acting on RNA"/>
    <property type="evidence" value="ECO:0007669"/>
    <property type="project" value="UniProtKB-ARBA"/>
</dbReference>
<evidence type="ECO:0000313" key="6">
    <source>
        <dbReference type="Proteomes" id="UP000188246"/>
    </source>
</evidence>
<dbReference type="Proteomes" id="UP000188246">
    <property type="component" value="Chromosome"/>
</dbReference>
<reference evidence="5 6" key="1">
    <citation type="journal article" date="2010" name="Int. J. Syst. Evol. Microbiol.">
        <title>Vagococcus penaei sp. nov., isolated from spoilage microbiota of cooked shrimp (Penaeus vannamei).</title>
        <authorList>
            <person name="Jaffres E."/>
            <person name="Prevost H."/>
            <person name="Rossero A."/>
            <person name="Joffraud J.J."/>
            <person name="Dousset X."/>
        </authorList>
    </citation>
    <scope>NUCLEOTIDE SEQUENCE [LARGE SCALE GENOMIC DNA]</scope>
    <source>
        <strain evidence="5 6">CD276</strain>
    </source>
</reference>
<dbReference type="KEGG" id="vpi:BW732_07305"/>
<accession>A0A1Q2D6U7</accession>
<dbReference type="PANTHER" id="PTHR21600:SF44">
    <property type="entry name" value="RIBOSOMAL LARGE SUBUNIT PSEUDOURIDINE SYNTHASE D"/>
    <property type="match status" value="1"/>
</dbReference>
<comment type="catalytic activity">
    <reaction evidence="1 4">
        <text>a uridine in RNA = a pseudouridine in RNA</text>
        <dbReference type="Rhea" id="RHEA:48348"/>
        <dbReference type="Rhea" id="RHEA-COMP:12068"/>
        <dbReference type="Rhea" id="RHEA-COMP:12069"/>
        <dbReference type="ChEBI" id="CHEBI:65314"/>
        <dbReference type="ChEBI" id="CHEBI:65315"/>
    </reaction>
</comment>
<sequence>MELTISLPENQPDTTIRTLLEDEWLIPRKVRHFLRTRKNVRLNQQPVMFHEIAHAKDVITLYFEDDDYPKPIISLGQADKVSILFEDEHIIIVDKPAGVKTHPNQPNETDTLFNHVAAYLVTQNQVPYVVHRLDKETSGAIVFAKNPIVLPILGRMLEKKEITRLYEAEIDGQLTTPSLTINKKIGRDRHDRRKRIVDSRNGQHAITHVTVNQTMSRTSWVTCQLETGRTHQIRVHLAAIGHPIMGDPLYHPRPNARKRLQLHAKQLSLQHPFTKKLIDVSTDSRLAPN</sequence>